<dbReference type="Pfam" id="PF12802">
    <property type="entry name" value="MarR_2"/>
    <property type="match status" value="1"/>
</dbReference>
<dbReference type="GO" id="GO:0003677">
    <property type="term" value="F:DNA binding"/>
    <property type="evidence" value="ECO:0007669"/>
    <property type="project" value="UniProtKB-KW"/>
</dbReference>
<reference evidence="5 6" key="1">
    <citation type="submission" date="2019-09" db="EMBL/GenBank/DDBJ databases">
        <title>Genome sequencing of strain KACC 19322.</title>
        <authorList>
            <person name="Heo J."/>
            <person name="Kim S.-J."/>
            <person name="Kim J.-S."/>
            <person name="Hong S.-B."/>
            <person name="Kwon S.-W."/>
        </authorList>
    </citation>
    <scope>NUCLEOTIDE SEQUENCE [LARGE SCALE GENOMIC DNA]</scope>
    <source>
        <strain evidence="5 6">KACC 19322</strain>
    </source>
</reference>
<dbReference type="InterPro" id="IPR036390">
    <property type="entry name" value="WH_DNA-bd_sf"/>
</dbReference>
<dbReference type="SUPFAM" id="SSF46785">
    <property type="entry name" value="Winged helix' DNA-binding domain"/>
    <property type="match status" value="1"/>
</dbReference>
<evidence type="ECO:0000256" key="1">
    <source>
        <dbReference type="ARBA" id="ARBA00023015"/>
    </source>
</evidence>
<dbReference type="Gene3D" id="1.10.10.10">
    <property type="entry name" value="Winged helix-like DNA-binding domain superfamily/Winged helix DNA-binding domain"/>
    <property type="match status" value="1"/>
</dbReference>
<protein>
    <submittedName>
        <fullName evidence="5">MarR family transcriptional regulator</fullName>
    </submittedName>
</protein>
<feature type="domain" description="HTH marR-type" evidence="4">
    <location>
        <begin position="1"/>
        <end position="135"/>
    </location>
</feature>
<organism evidence="5 6">
    <name type="scientific">Protaetiibacter larvae</name>
    <dbReference type="NCBI Taxonomy" id="2592654"/>
    <lineage>
        <taxon>Bacteria</taxon>
        <taxon>Bacillati</taxon>
        <taxon>Actinomycetota</taxon>
        <taxon>Actinomycetes</taxon>
        <taxon>Micrococcales</taxon>
        <taxon>Microbacteriaceae</taxon>
        <taxon>Protaetiibacter</taxon>
    </lineage>
</organism>
<dbReference type="SMART" id="SM00347">
    <property type="entry name" value="HTH_MARR"/>
    <property type="match status" value="1"/>
</dbReference>
<dbReference type="InterPro" id="IPR000835">
    <property type="entry name" value="HTH_MarR-typ"/>
</dbReference>
<evidence type="ECO:0000256" key="3">
    <source>
        <dbReference type="ARBA" id="ARBA00023163"/>
    </source>
</evidence>
<dbReference type="KEGG" id="lyk:FLP23_07540"/>
<evidence type="ECO:0000256" key="2">
    <source>
        <dbReference type="ARBA" id="ARBA00023125"/>
    </source>
</evidence>
<accession>A0A5C1YBI5</accession>
<sequence>MGPLARFARLGLIGGRLVDATFAPHSLDRGEFDVLASLRRNGAPYELTPSRLASVLLVSRGGMTKRIDRLEARGLVRRIARPSDRRSLLITLTDDGRRLIDELVAEHVVNESRLLAVLDPEELAAFDGVLRKLLAVAERVPTQSAGTTSSG</sequence>
<dbReference type="Proteomes" id="UP000322159">
    <property type="component" value="Chromosome"/>
</dbReference>
<evidence type="ECO:0000259" key="4">
    <source>
        <dbReference type="PROSITE" id="PS50995"/>
    </source>
</evidence>
<evidence type="ECO:0000313" key="6">
    <source>
        <dbReference type="Proteomes" id="UP000322159"/>
    </source>
</evidence>
<name>A0A5C1YBI5_9MICO</name>
<dbReference type="PANTHER" id="PTHR42756">
    <property type="entry name" value="TRANSCRIPTIONAL REGULATOR, MARR"/>
    <property type="match status" value="1"/>
</dbReference>
<gene>
    <name evidence="5" type="ORF">FLP23_07540</name>
</gene>
<dbReference type="PROSITE" id="PS50995">
    <property type="entry name" value="HTH_MARR_2"/>
    <property type="match status" value="1"/>
</dbReference>
<keyword evidence="2" id="KW-0238">DNA-binding</keyword>
<dbReference type="InterPro" id="IPR036388">
    <property type="entry name" value="WH-like_DNA-bd_sf"/>
</dbReference>
<dbReference type="EMBL" id="CP043504">
    <property type="protein sequence ID" value="QEO10828.1"/>
    <property type="molecule type" value="Genomic_DNA"/>
</dbReference>
<dbReference type="PRINTS" id="PR00598">
    <property type="entry name" value="HTHMARR"/>
</dbReference>
<dbReference type="OrthoDB" id="3237509at2"/>
<proteinExistence type="predicted"/>
<dbReference type="GO" id="GO:0003700">
    <property type="term" value="F:DNA-binding transcription factor activity"/>
    <property type="evidence" value="ECO:0007669"/>
    <property type="project" value="InterPro"/>
</dbReference>
<keyword evidence="1" id="KW-0805">Transcription regulation</keyword>
<dbReference type="PANTHER" id="PTHR42756:SF1">
    <property type="entry name" value="TRANSCRIPTIONAL REPRESSOR OF EMRAB OPERON"/>
    <property type="match status" value="1"/>
</dbReference>
<evidence type="ECO:0000313" key="5">
    <source>
        <dbReference type="EMBL" id="QEO10828.1"/>
    </source>
</evidence>
<keyword evidence="3" id="KW-0804">Transcription</keyword>
<keyword evidence="6" id="KW-1185">Reference proteome</keyword>
<dbReference type="AlphaFoldDB" id="A0A5C1YBI5"/>